<comment type="caution">
    <text evidence="8">The sequence shown here is derived from an EMBL/GenBank/DDBJ whole genome shotgun (WGS) entry which is preliminary data.</text>
</comment>
<dbReference type="GO" id="GO:0005506">
    <property type="term" value="F:iron ion binding"/>
    <property type="evidence" value="ECO:0007669"/>
    <property type="project" value="InterPro"/>
</dbReference>
<dbReference type="STRING" id="6573.A0A210PF07"/>
<dbReference type="InterPro" id="IPR011990">
    <property type="entry name" value="TPR-like_helical_dom_sf"/>
</dbReference>
<name>A0A210PF07_MIZYE</name>
<dbReference type="EMBL" id="NEDP02076742">
    <property type="protein sequence ID" value="OWF35069.1"/>
    <property type="molecule type" value="Genomic_DNA"/>
</dbReference>
<dbReference type="PANTHER" id="PTHR10869">
    <property type="entry name" value="PROLYL 4-HYDROXYLASE ALPHA SUBUNIT"/>
    <property type="match status" value="1"/>
</dbReference>
<dbReference type="InterPro" id="IPR045054">
    <property type="entry name" value="P4HA-like"/>
</dbReference>
<evidence type="ECO:0000256" key="6">
    <source>
        <dbReference type="ARBA" id="ARBA00023004"/>
    </source>
</evidence>
<evidence type="ECO:0000259" key="7">
    <source>
        <dbReference type="SMART" id="SM00702"/>
    </source>
</evidence>
<dbReference type="PANTHER" id="PTHR10869:SF244">
    <property type="entry name" value="PROLYL 4-HYDROXYLASE SUBUNIT ALPHA-2"/>
    <property type="match status" value="1"/>
</dbReference>
<dbReference type="OrthoDB" id="420380at2759"/>
<gene>
    <name evidence="8" type="ORF">KP79_PYT13396</name>
</gene>
<proteinExistence type="predicted"/>
<dbReference type="InterPro" id="IPR006620">
    <property type="entry name" value="Pro_4_hyd_alph"/>
</dbReference>
<keyword evidence="5" id="KW-0560">Oxidoreductase</keyword>
<evidence type="ECO:0000313" key="8">
    <source>
        <dbReference type="EMBL" id="OWF35069.1"/>
    </source>
</evidence>
<comment type="cofactor">
    <cofactor evidence="1">
        <name>L-ascorbate</name>
        <dbReference type="ChEBI" id="CHEBI:38290"/>
    </cofactor>
</comment>
<accession>A0A210PF07</accession>
<dbReference type="Gene3D" id="2.60.120.620">
    <property type="entry name" value="q2cbj1_9rhob like domain"/>
    <property type="match status" value="1"/>
</dbReference>
<dbReference type="Proteomes" id="UP000242188">
    <property type="component" value="Unassembled WGS sequence"/>
</dbReference>
<dbReference type="AlphaFoldDB" id="A0A210PF07"/>
<dbReference type="Pfam" id="PF08336">
    <property type="entry name" value="P4Ha_N"/>
    <property type="match status" value="1"/>
</dbReference>
<evidence type="ECO:0000256" key="3">
    <source>
        <dbReference type="ARBA" id="ARBA00022896"/>
    </source>
</evidence>
<dbReference type="GO" id="GO:0005783">
    <property type="term" value="C:endoplasmic reticulum"/>
    <property type="evidence" value="ECO:0007669"/>
    <property type="project" value="InterPro"/>
</dbReference>
<keyword evidence="3" id="KW-0847">Vitamin C</keyword>
<keyword evidence="2" id="KW-0479">Metal-binding</keyword>
<evidence type="ECO:0000256" key="5">
    <source>
        <dbReference type="ARBA" id="ARBA00023002"/>
    </source>
</evidence>
<dbReference type="GO" id="GO:0031418">
    <property type="term" value="F:L-ascorbic acid binding"/>
    <property type="evidence" value="ECO:0007669"/>
    <property type="project" value="UniProtKB-KW"/>
</dbReference>
<protein>
    <submittedName>
        <fullName evidence="8">Prolyl 4-hydroxylase subunit alpha-1</fullName>
    </submittedName>
</protein>
<organism evidence="8 9">
    <name type="scientific">Mizuhopecten yessoensis</name>
    <name type="common">Japanese scallop</name>
    <name type="synonym">Patinopecten yessoensis</name>
    <dbReference type="NCBI Taxonomy" id="6573"/>
    <lineage>
        <taxon>Eukaryota</taxon>
        <taxon>Metazoa</taxon>
        <taxon>Spiralia</taxon>
        <taxon>Lophotrochozoa</taxon>
        <taxon>Mollusca</taxon>
        <taxon>Bivalvia</taxon>
        <taxon>Autobranchia</taxon>
        <taxon>Pteriomorphia</taxon>
        <taxon>Pectinida</taxon>
        <taxon>Pectinoidea</taxon>
        <taxon>Pectinidae</taxon>
        <taxon>Mizuhopecten</taxon>
    </lineage>
</organism>
<keyword evidence="9" id="KW-1185">Reference proteome</keyword>
<feature type="domain" description="Prolyl 4-hydroxylase alpha subunit" evidence="7">
    <location>
        <begin position="304"/>
        <end position="465"/>
    </location>
</feature>
<dbReference type="GO" id="GO:0004656">
    <property type="term" value="F:procollagen-proline 4-dioxygenase activity"/>
    <property type="evidence" value="ECO:0007669"/>
    <property type="project" value="InterPro"/>
</dbReference>
<sequence>MFSAVIGAEVSQSVYKMTVVYYKEGHLVDALDHYVTTTLANHSHVDETVKSFLDNIKEKRSGIDNVTEWIGHPINAFQLVERTANGWKKVEQNIKSSTVVPTKATLDFLSYWNEVIDVDGIWTGRDDVNISAQGLCRLHQTYKLDLKTLMSGTILNKTASPLTTSDVINIGIYLKAEDQIEWYEAYLELDDVTEKESVLYKLAMTYYMEDFAWKSLSIFTDLQKISSRPLENLVKIVRQKAEKAGNDRPFKKRKGPTSFLSKIYENLCRGNIQTNQAIPVLHCYNKVTRIPYYTGKEEVLSYIPRISRFHDVISDAEISQLQDFSKPDLTPSDVLGKAGQHFPGRISETSWIEPSKDVSKKLEKRIELLTRLDTVYREETVTSEYFQVVNYGFGGHYLRHYDALYSDQKYAKDNVYGDRIATWMFYLNTVAAGGATVFPKLNLRILPIKLPRSGYLNTNKCSGNHTDQKYAK</sequence>
<keyword evidence="6" id="KW-0408">Iron</keyword>
<reference evidence="8 9" key="1">
    <citation type="journal article" date="2017" name="Nat. Ecol. Evol.">
        <title>Scallop genome provides insights into evolution of bilaterian karyotype and development.</title>
        <authorList>
            <person name="Wang S."/>
            <person name="Zhang J."/>
            <person name="Jiao W."/>
            <person name="Li J."/>
            <person name="Xun X."/>
            <person name="Sun Y."/>
            <person name="Guo X."/>
            <person name="Huan P."/>
            <person name="Dong B."/>
            <person name="Zhang L."/>
            <person name="Hu X."/>
            <person name="Sun X."/>
            <person name="Wang J."/>
            <person name="Zhao C."/>
            <person name="Wang Y."/>
            <person name="Wang D."/>
            <person name="Huang X."/>
            <person name="Wang R."/>
            <person name="Lv J."/>
            <person name="Li Y."/>
            <person name="Zhang Z."/>
            <person name="Liu B."/>
            <person name="Lu W."/>
            <person name="Hui Y."/>
            <person name="Liang J."/>
            <person name="Zhou Z."/>
            <person name="Hou R."/>
            <person name="Li X."/>
            <person name="Liu Y."/>
            <person name="Li H."/>
            <person name="Ning X."/>
            <person name="Lin Y."/>
            <person name="Zhao L."/>
            <person name="Xing Q."/>
            <person name="Dou J."/>
            <person name="Li Y."/>
            <person name="Mao J."/>
            <person name="Guo H."/>
            <person name="Dou H."/>
            <person name="Li T."/>
            <person name="Mu C."/>
            <person name="Jiang W."/>
            <person name="Fu Q."/>
            <person name="Fu X."/>
            <person name="Miao Y."/>
            <person name="Liu J."/>
            <person name="Yu Q."/>
            <person name="Li R."/>
            <person name="Liao H."/>
            <person name="Li X."/>
            <person name="Kong Y."/>
            <person name="Jiang Z."/>
            <person name="Chourrout D."/>
            <person name="Li R."/>
            <person name="Bao Z."/>
        </authorList>
    </citation>
    <scope>NUCLEOTIDE SEQUENCE [LARGE SCALE GENOMIC DNA]</scope>
    <source>
        <strain evidence="8 9">PY_sf001</strain>
    </source>
</reference>
<evidence type="ECO:0000256" key="1">
    <source>
        <dbReference type="ARBA" id="ARBA00001961"/>
    </source>
</evidence>
<evidence type="ECO:0000313" key="9">
    <source>
        <dbReference type="Proteomes" id="UP000242188"/>
    </source>
</evidence>
<dbReference type="Gene3D" id="6.10.140.1460">
    <property type="match status" value="1"/>
</dbReference>
<dbReference type="InterPro" id="IPR013547">
    <property type="entry name" value="P4H_N"/>
</dbReference>
<dbReference type="SMART" id="SM00702">
    <property type="entry name" value="P4Hc"/>
    <property type="match status" value="1"/>
</dbReference>
<evidence type="ECO:0000256" key="2">
    <source>
        <dbReference type="ARBA" id="ARBA00022723"/>
    </source>
</evidence>
<dbReference type="Gene3D" id="1.25.40.10">
    <property type="entry name" value="Tetratricopeptide repeat domain"/>
    <property type="match status" value="1"/>
</dbReference>
<evidence type="ECO:0000256" key="4">
    <source>
        <dbReference type="ARBA" id="ARBA00022964"/>
    </source>
</evidence>
<keyword evidence="4" id="KW-0223">Dioxygenase</keyword>